<dbReference type="SMART" id="SM00226">
    <property type="entry name" value="LMWPc"/>
    <property type="match status" value="1"/>
</dbReference>
<evidence type="ECO:0000256" key="1">
    <source>
        <dbReference type="ARBA" id="ARBA00011063"/>
    </source>
</evidence>
<dbReference type="RefSeq" id="WP_036474555.1">
    <property type="nucleotide sequence ID" value="NZ_SOAN01000001.1"/>
</dbReference>
<dbReference type="PANTHER" id="PTHR11717">
    <property type="entry name" value="LOW MOLECULAR WEIGHT PROTEIN TYROSINE PHOSPHATASE"/>
    <property type="match status" value="1"/>
</dbReference>
<accession>A0A4V3ECS1</accession>
<feature type="active site" evidence="4">
    <location>
        <position position="21"/>
    </location>
</feature>
<dbReference type="InterPro" id="IPR023485">
    <property type="entry name" value="Ptyr_pPase"/>
</dbReference>
<gene>
    <name evidence="7" type="ORF">EV640_101378</name>
</gene>
<evidence type="ECO:0000256" key="2">
    <source>
        <dbReference type="ARBA" id="ARBA00022801"/>
    </source>
</evidence>
<dbReference type="GO" id="GO:0004725">
    <property type="term" value="F:protein tyrosine phosphatase activity"/>
    <property type="evidence" value="ECO:0007669"/>
    <property type="project" value="InterPro"/>
</dbReference>
<dbReference type="SUPFAM" id="SSF52788">
    <property type="entry name" value="Phosphotyrosine protein phosphatases I"/>
    <property type="match status" value="1"/>
</dbReference>
<dbReference type="PRINTS" id="PR00719">
    <property type="entry name" value="LMWPTPASE"/>
</dbReference>
<organism evidence="7 8">
    <name type="scientific">Nesterenkonia aurantiaca</name>
    <dbReference type="NCBI Taxonomy" id="1436010"/>
    <lineage>
        <taxon>Bacteria</taxon>
        <taxon>Bacillati</taxon>
        <taxon>Actinomycetota</taxon>
        <taxon>Actinomycetes</taxon>
        <taxon>Micrococcales</taxon>
        <taxon>Micrococcaceae</taxon>
        <taxon>Nesterenkonia</taxon>
    </lineage>
</organism>
<dbReference type="InterPro" id="IPR050438">
    <property type="entry name" value="LMW_PTPase"/>
</dbReference>
<feature type="domain" description="Phosphotyrosine protein phosphatase I" evidence="6">
    <location>
        <begin position="9"/>
        <end position="207"/>
    </location>
</feature>
<dbReference type="AlphaFoldDB" id="A0A4V3ECS1"/>
<proteinExistence type="inferred from homology"/>
<evidence type="ECO:0000256" key="3">
    <source>
        <dbReference type="ARBA" id="ARBA00022912"/>
    </source>
</evidence>
<feature type="active site" description="Nucleophile" evidence="4">
    <location>
        <position position="15"/>
    </location>
</feature>
<evidence type="ECO:0000256" key="4">
    <source>
        <dbReference type="PIRSR" id="PIRSR617867-1"/>
    </source>
</evidence>
<dbReference type="EMBL" id="SOAN01000001">
    <property type="protein sequence ID" value="TDS87591.1"/>
    <property type="molecule type" value="Genomic_DNA"/>
</dbReference>
<keyword evidence="8" id="KW-1185">Reference proteome</keyword>
<dbReference type="InterPro" id="IPR017867">
    <property type="entry name" value="Tyr_phospatase_low_mol_wt"/>
</dbReference>
<dbReference type="Pfam" id="PF01451">
    <property type="entry name" value="LMWPc"/>
    <property type="match status" value="1"/>
</dbReference>
<evidence type="ECO:0000313" key="8">
    <source>
        <dbReference type="Proteomes" id="UP000294506"/>
    </source>
</evidence>
<name>A0A4V3ECS1_9MICC</name>
<dbReference type="Proteomes" id="UP000294506">
    <property type="component" value="Unassembled WGS sequence"/>
</dbReference>
<comment type="caution">
    <text evidence="7">The sequence shown here is derived from an EMBL/GenBank/DDBJ whole genome shotgun (WGS) entry which is preliminary data.</text>
</comment>
<dbReference type="InterPro" id="IPR036196">
    <property type="entry name" value="Ptyr_pPase_sf"/>
</dbReference>
<comment type="similarity">
    <text evidence="1">Belongs to the low molecular weight phosphotyrosine protein phosphatase family.</text>
</comment>
<reference evidence="7 8" key="1">
    <citation type="submission" date="2019-03" db="EMBL/GenBank/DDBJ databases">
        <title>Genomic Encyclopedia of Type Strains, Phase III (KMG-III): the genomes of soil and plant-associated and newly described type strains.</title>
        <authorList>
            <person name="Whitman W."/>
        </authorList>
    </citation>
    <scope>NUCLEOTIDE SEQUENCE [LARGE SCALE GENOMIC DNA]</scope>
    <source>
        <strain evidence="7 8">DSM 27373</strain>
    </source>
</reference>
<evidence type="ECO:0000256" key="5">
    <source>
        <dbReference type="SAM" id="MobiDB-lite"/>
    </source>
</evidence>
<evidence type="ECO:0000313" key="7">
    <source>
        <dbReference type="EMBL" id="TDS87591.1"/>
    </source>
</evidence>
<protein>
    <submittedName>
        <fullName evidence="7">Protein-tyrosine phosphatase</fullName>
    </submittedName>
</protein>
<keyword evidence="2" id="KW-0378">Hydrolase</keyword>
<dbReference type="Gene3D" id="3.40.50.2300">
    <property type="match status" value="1"/>
</dbReference>
<feature type="region of interest" description="Disordered" evidence="5">
    <location>
        <begin position="164"/>
        <end position="183"/>
    </location>
</feature>
<sequence length="217" mass="23374">MTPAPDTPFRVLVVCTGNVCRSPQTAQLLQTTIDQAGESWRSAVVITSAGTRALEGSPMDEQAAALTVRLGAHATDHTARQLTPEMVEEADLVLAMAREHRSEVVRASPRASRTTFLLTEFADLLEGVERTSADQFRPLPAPGSGAGSPALADQLRQGVQRAAAQRGMTPPRHPETVDVLDPYGHGPKVYRESAEQVRESLARIHGSVRKLAQGVPW</sequence>
<dbReference type="PANTHER" id="PTHR11717:SF31">
    <property type="entry name" value="LOW MOLECULAR WEIGHT PROTEIN-TYROSINE-PHOSPHATASE ETP-RELATED"/>
    <property type="match status" value="1"/>
</dbReference>
<evidence type="ECO:0000259" key="6">
    <source>
        <dbReference type="SMART" id="SM00226"/>
    </source>
</evidence>
<keyword evidence="3" id="KW-0904">Protein phosphatase</keyword>